<keyword evidence="1" id="KW-0489">Methyltransferase</keyword>
<accession>A0A430SHZ4</accession>
<dbReference type="GO" id="GO:0032259">
    <property type="term" value="P:methylation"/>
    <property type="evidence" value="ECO:0007669"/>
    <property type="project" value="UniProtKB-KW"/>
</dbReference>
<dbReference type="EMBL" id="PELZ01000018">
    <property type="protein sequence ID" value="RTH40091.1"/>
    <property type="molecule type" value="Genomic_DNA"/>
</dbReference>
<evidence type="ECO:0000313" key="2">
    <source>
        <dbReference type="Proteomes" id="UP000288051"/>
    </source>
</evidence>
<dbReference type="GO" id="GO:0008168">
    <property type="term" value="F:methyltransferase activity"/>
    <property type="evidence" value="ECO:0007669"/>
    <property type="project" value="UniProtKB-KW"/>
</dbReference>
<dbReference type="InterPro" id="IPR035996">
    <property type="entry name" value="4pyrrol_Methylase_sf"/>
</dbReference>
<reference evidence="1 2" key="1">
    <citation type="journal article" date="2019" name="Extremophiles">
        <title>Biogeography of thermophiles and predominance of Thermus scotoductus in domestic water heaters.</title>
        <authorList>
            <person name="Wilpiszeski R.L."/>
            <person name="Zhang Z."/>
            <person name="House C.H."/>
        </authorList>
    </citation>
    <scope>NUCLEOTIDE SEQUENCE [LARGE SCALE GENOMIC DNA]</scope>
    <source>
        <strain evidence="1 2">24_S24</strain>
    </source>
</reference>
<sequence length="85" mass="8848">PQADTLVLLMPLHALGGLKERLLERFPPETPLALLARVGWPGEAVQLGRVGDLPDLGAGLPSPALLVVGEVVGLYGELLLGNHGL</sequence>
<dbReference type="Gene3D" id="3.30.950.10">
    <property type="entry name" value="Methyltransferase, Cobalt-precorrin-4 Transmethylase, Domain 2"/>
    <property type="match status" value="1"/>
</dbReference>
<comment type="caution">
    <text evidence="1">The sequence shown here is derived from an EMBL/GenBank/DDBJ whole genome shotgun (WGS) entry which is preliminary data.</text>
</comment>
<dbReference type="InterPro" id="IPR014776">
    <property type="entry name" value="4pyrrole_Mease_sub2"/>
</dbReference>
<gene>
    <name evidence="1" type="ORF">CSW37_00835</name>
</gene>
<dbReference type="SUPFAM" id="SSF53790">
    <property type="entry name" value="Tetrapyrrole methylase"/>
    <property type="match status" value="1"/>
</dbReference>
<dbReference type="AlphaFoldDB" id="A0A430SHZ4"/>
<feature type="non-terminal residue" evidence="1">
    <location>
        <position position="1"/>
    </location>
</feature>
<evidence type="ECO:0000313" key="1">
    <source>
        <dbReference type="EMBL" id="RTH40091.1"/>
    </source>
</evidence>
<name>A0A430SHZ4_THESC</name>
<protein>
    <submittedName>
        <fullName evidence="1">SAM-dependent methyltransferase</fullName>
    </submittedName>
</protein>
<dbReference type="Proteomes" id="UP000288051">
    <property type="component" value="Unassembled WGS sequence"/>
</dbReference>
<organism evidence="1 2">
    <name type="scientific">Thermus scotoductus</name>
    <dbReference type="NCBI Taxonomy" id="37636"/>
    <lineage>
        <taxon>Bacteria</taxon>
        <taxon>Thermotogati</taxon>
        <taxon>Deinococcota</taxon>
        <taxon>Deinococci</taxon>
        <taxon>Thermales</taxon>
        <taxon>Thermaceae</taxon>
        <taxon>Thermus</taxon>
    </lineage>
</organism>
<proteinExistence type="predicted"/>
<keyword evidence="1" id="KW-0808">Transferase</keyword>